<dbReference type="SUPFAM" id="SSF143422">
    <property type="entry name" value="Transposase IS200-like"/>
    <property type="match status" value="1"/>
</dbReference>
<dbReference type="KEGG" id="kst:KSMBR1_2049"/>
<evidence type="ECO:0000259" key="1">
    <source>
        <dbReference type="Pfam" id="PF01797"/>
    </source>
</evidence>
<sequence>MSGTFTQIYIQAIFAVNGRSNLLQKPWRDEVFKYMAGIIKNKGQKSIIVNGVANHVHIFIGLQPSMAISDLVRDVKNNTTNFINMDR</sequence>
<dbReference type="InterPro" id="IPR036515">
    <property type="entry name" value="Transposase_17_sf"/>
</dbReference>
<keyword evidence="3" id="KW-1185">Reference proteome</keyword>
<organism evidence="2 3">
    <name type="scientific">Kuenenia stuttgartiensis</name>
    <dbReference type="NCBI Taxonomy" id="174633"/>
    <lineage>
        <taxon>Bacteria</taxon>
        <taxon>Pseudomonadati</taxon>
        <taxon>Planctomycetota</taxon>
        <taxon>Candidatus Brocadiia</taxon>
        <taxon>Candidatus Brocadiales</taxon>
        <taxon>Candidatus Brocadiaceae</taxon>
        <taxon>Candidatus Kuenenia</taxon>
    </lineage>
</organism>
<gene>
    <name evidence="2" type="ORF">KSMBR1_2049</name>
</gene>
<dbReference type="EMBL" id="LT934425">
    <property type="protein sequence ID" value="SOH04547.1"/>
    <property type="molecule type" value="Genomic_DNA"/>
</dbReference>
<feature type="domain" description="Transposase IS200-like" evidence="1">
    <location>
        <begin position="5"/>
        <end position="84"/>
    </location>
</feature>
<dbReference type="Pfam" id="PF01797">
    <property type="entry name" value="Y1_Tnp"/>
    <property type="match status" value="1"/>
</dbReference>
<accession>A0A2C9CIF4</accession>
<name>A0A2C9CIF4_KUEST</name>
<dbReference type="Proteomes" id="UP000221734">
    <property type="component" value="Chromosome Kuenenia_stuttgartiensis_MBR1"/>
</dbReference>
<dbReference type="GO" id="GO:0003677">
    <property type="term" value="F:DNA binding"/>
    <property type="evidence" value="ECO:0007669"/>
    <property type="project" value="InterPro"/>
</dbReference>
<evidence type="ECO:0000313" key="2">
    <source>
        <dbReference type="EMBL" id="SOH04547.1"/>
    </source>
</evidence>
<dbReference type="Gene3D" id="3.30.70.1290">
    <property type="entry name" value="Transposase IS200-like"/>
    <property type="match status" value="1"/>
</dbReference>
<proteinExistence type="predicted"/>
<evidence type="ECO:0000313" key="3">
    <source>
        <dbReference type="Proteomes" id="UP000221734"/>
    </source>
</evidence>
<dbReference type="AlphaFoldDB" id="A0A2C9CIF4"/>
<dbReference type="InterPro" id="IPR002686">
    <property type="entry name" value="Transposase_17"/>
</dbReference>
<dbReference type="GO" id="GO:0004803">
    <property type="term" value="F:transposase activity"/>
    <property type="evidence" value="ECO:0007669"/>
    <property type="project" value="InterPro"/>
</dbReference>
<reference evidence="3" key="1">
    <citation type="submission" date="2017-10" db="EMBL/GenBank/DDBJ databases">
        <authorList>
            <person name="Frank J."/>
        </authorList>
    </citation>
    <scope>NUCLEOTIDE SEQUENCE [LARGE SCALE GENOMIC DNA]</scope>
</reference>
<protein>
    <submittedName>
        <fullName evidence="2">Transposase IS200 like protein</fullName>
    </submittedName>
</protein>
<dbReference type="GO" id="GO:0006313">
    <property type="term" value="P:DNA transposition"/>
    <property type="evidence" value="ECO:0007669"/>
    <property type="project" value="InterPro"/>
</dbReference>